<evidence type="ECO:0000259" key="1">
    <source>
        <dbReference type="Pfam" id="PF12697"/>
    </source>
</evidence>
<dbReference type="GO" id="GO:0080032">
    <property type="term" value="F:methyl jasmonate esterase activity"/>
    <property type="evidence" value="ECO:0007669"/>
    <property type="project" value="TreeGrafter"/>
</dbReference>
<dbReference type="GO" id="GO:0080030">
    <property type="term" value="F:methyl indole-3-acetate esterase activity"/>
    <property type="evidence" value="ECO:0007669"/>
    <property type="project" value="TreeGrafter"/>
</dbReference>
<dbReference type="AlphaFoldDB" id="X0Q0E3"/>
<dbReference type="PANTHER" id="PTHR10992:SF1003">
    <property type="entry name" value="OS11G0492800 PROTEIN"/>
    <property type="match status" value="1"/>
</dbReference>
<dbReference type="GO" id="GO:0080031">
    <property type="term" value="F:methyl salicylate esterase activity"/>
    <property type="evidence" value="ECO:0007669"/>
    <property type="project" value="TreeGrafter"/>
</dbReference>
<sequence>MDAASAPGSTPFVLLHGGRHGGWCWRRVATLLRQGGREVYTPTLTGLGDRSHLLSPQIGLDTHIQDLVATFTYEDIRDAVLVGHSYGGMVVTGAMEVVSDRVKTVVLLDALVPRDGESVFDLNGESRAAAMTALADEHGDSWYIPPADASRYGVTDPDDVAWANSRMTAQPLKTYQDRIGATDRLWRHPGMFVECVPSSLEPHLLERARERSATDPRFHYRVLQTSHNAMVTDPKAVVELLFEARDLV</sequence>
<dbReference type="Proteomes" id="UP000019491">
    <property type="component" value="Unassembled WGS sequence"/>
</dbReference>
<feature type="domain" description="AB hydrolase-1" evidence="1">
    <location>
        <begin position="12"/>
        <end position="239"/>
    </location>
</feature>
<reference evidence="2 3" key="1">
    <citation type="submission" date="2014-02" db="EMBL/GenBank/DDBJ databases">
        <title>Whole genome shotgun sequence of Rhodococcus wratislaviensis NBRC 100605.</title>
        <authorList>
            <person name="Hosoyama A."/>
            <person name="Tsuchikane K."/>
            <person name="Yoshida I."/>
            <person name="Ohji S."/>
            <person name="Ichikawa N."/>
            <person name="Yamazoe A."/>
            <person name="Fujita N."/>
        </authorList>
    </citation>
    <scope>NUCLEOTIDE SEQUENCE [LARGE SCALE GENOMIC DNA]</scope>
    <source>
        <strain evidence="2 3">NBRC 100605</strain>
    </source>
</reference>
<dbReference type="Pfam" id="PF12697">
    <property type="entry name" value="Abhydrolase_6"/>
    <property type="match status" value="1"/>
</dbReference>
<dbReference type="PANTHER" id="PTHR10992">
    <property type="entry name" value="METHYLESTERASE FAMILY MEMBER"/>
    <property type="match status" value="1"/>
</dbReference>
<dbReference type="GO" id="GO:0009696">
    <property type="term" value="P:salicylic acid metabolic process"/>
    <property type="evidence" value="ECO:0007669"/>
    <property type="project" value="TreeGrafter"/>
</dbReference>
<gene>
    <name evidence="2" type="ORF">RW1_012_01160</name>
</gene>
<dbReference type="EMBL" id="BAWF01000012">
    <property type="protein sequence ID" value="GAF44297.1"/>
    <property type="molecule type" value="Genomic_DNA"/>
</dbReference>
<dbReference type="RefSeq" id="WP_037229939.1">
    <property type="nucleotide sequence ID" value="NZ_BAWF01000012.1"/>
</dbReference>
<evidence type="ECO:0000313" key="3">
    <source>
        <dbReference type="Proteomes" id="UP000019491"/>
    </source>
</evidence>
<comment type="caution">
    <text evidence="2">The sequence shown here is derived from an EMBL/GenBank/DDBJ whole genome shotgun (WGS) entry which is preliminary data.</text>
</comment>
<dbReference type="SUPFAM" id="SSF53474">
    <property type="entry name" value="alpha/beta-Hydrolases"/>
    <property type="match status" value="1"/>
</dbReference>
<proteinExistence type="predicted"/>
<dbReference type="OrthoDB" id="9773549at2"/>
<organism evidence="2 3">
    <name type="scientific">Rhodococcus wratislaviensis NBRC 100605</name>
    <dbReference type="NCBI Taxonomy" id="1219028"/>
    <lineage>
        <taxon>Bacteria</taxon>
        <taxon>Bacillati</taxon>
        <taxon>Actinomycetota</taxon>
        <taxon>Actinomycetes</taxon>
        <taxon>Mycobacteriales</taxon>
        <taxon>Nocardiaceae</taxon>
        <taxon>Rhodococcus</taxon>
    </lineage>
</organism>
<protein>
    <submittedName>
        <fullName evidence="2">Putative esterase</fullName>
    </submittedName>
</protein>
<keyword evidence="3" id="KW-1185">Reference proteome</keyword>
<dbReference type="GO" id="GO:0009694">
    <property type="term" value="P:jasmonic acid metabolic process"/>
    <property type="evidence" value="ECO:0007669"/>
    <property type="project" value="TreeGrafter"/>
</dbReference>
<name>X0Q0E3_RHOWR</name>
<evidence type="ECO:0000313" key="2">
    <source>
        <dbReference type="EMBL" id="GAF44297.1"/>
    </source>
</evidence>
<dbReference type="InterPro" id="IPR045889">
    <property type="entry name" value="MES/HNL"/>
</dbReference>
<dbReference type="Gene3D" id="3.40.50.1820">
    <property type="entry name" value="alpha/beta hydrolase"/>
    <property type="match status" value="1"/>
</dbReference>
<dbReference type="InterPro" id="IPR000073">
    <property type="entry name" value="AB_hydrolase_1"/>
</dbReference>
<dbReference type="InterPro" id="IPR029058">
    <property type="entry name" value="AB_hydrolase_fold"/>
</dbReference>
<accession>X0Q0E3</accession>